<accession>F3ZUI5</accession>
<proteinExistence type="predicted"/>
<evidence type="ECO:0000313" key="3">
    <source>
        <dbReference type="Proteomes" id="UP000018439"/>
    </source>
</evidence>
<name>F3ZUI5_9BACE</name>
<keyword evidence="3" id="KW-1185">Reference proteome</keyword>
<protein>
    <recommendedName>
        <fullName evidence="4">Transmembrane protein</fullName>
    </recommendedName>
</protein>
<reference evidence="2 3" key="1">
    <citation type="journal article" date="2011" name="Stand. Genomic Sci.">
        <title>Non-contiguous finished genome sequence of Bacteroides coprosuis type strain (PC139).</title>
        <authorList>
            <person name="Land M."/>
            <person name="Held B."/>
            <person name="Gronow S."/>
            <person name="Abt B."/>
            <person name="Lucas S."/>
            <person name="Del Rio T.G."/>
            <person name="Nolan M."/>
            <person name="Tice H."/>
            <person name="Cheng J.F."/>
            <person name="Pitluck S."/>
            <person name="Liolios K."/>
            <person name="Pagani I."/>
            <person name="Ivanova N."/>
            <person name="Mavromatis K."/>
            <person name="Mikhailova N."/>
            <person name="Pati A."/>
            <person name="Tapia R."/>
            <person name="Han C."/>
            <person name="Goodwin L."/>
            <person name="Chen A."/>
            <person name="Palaniappan K."/>
            <person name="Hauser L."/>
            <person name="Brambilla E.M."/>
            <person name="Rohde M."/>
            <person name="Goker M."/>
            <person name="Detter J.C."/>
            <person name="Woyke T."/>
            <person name="Bristow J."/>
            <person name="Eisen J.A."/>
            <person name="Markowitz V."/>
            <person name="Hugenholtz P."/>
            <person name="Kyrpides N.C."/>
            <person name="Klenk H.P."/>
            <person name="Lapidus A."/>
        </authorList>
    </citation>
    <scope>NUCLEOTIDE SEQUENCE</scope>
    <source>
        <strain evidence="2 3">DSM 18011</strain>
    </source>
</reference>
<evidence type="ECO:0000256" key="1">
    <source>
        <dbReference type="SAM" id="Phobius"/>
    </source>
</evidence>
<dbReference type="Pfam" id="PF13858">
    <property type="entry name" value="DUF4199"/>
    <property type="match status" value="1"/>
</dbReference>
<evidence type="ECO:0000313" key="2">
    <source>
        <dbReference type="EMBL" id="EGJ72433.1"/>
    </source>
</evidence>
<feature type="transmembrane region" description="Helical" evidence="1">
    <location>
        <begin position="70"/>
        <end position="97"/>
    </location>
</feature>
<dbReference type="Proteomes" id="UP000018439">
    <property type="component" value="Chromosome"/>
</dbReference>
<feature type="transmembrane region" description="Helical" evidence="1">
    <location>
        <begin position="38"/>
        <end position="58"/>
    </location>
</feature>
<feature type="transmembrane region" description="Helical" evidence="1">
    <location>
        <begin position="12"/>
        <end position="32"/>
    </location>
</feature>
<evidence type="ECO:0008006" key="4">
    <source>
        <dbReference type="Google" id="ProtNLM"/>
    </source>
</evidence>
<dbReference type="InterPro" id="IPR025250">
    <property type="entry name" value="DUF4199"/>
</dbReference>
<dbReference type="EMBL" id="CM001167">
    <property type="protein sequence ID" value="EGJ72433.1"/>
    <property type="molecule type" value="Genomic_DNA"/>
</dbReference>
<dbReference type="STRING" id="679937.Bcop_2275"/>
<keyword evidence="1" id="KW-0472">Membrane</keyword>
<gene>
    <name evidence="2" type="ORF">Bcop_2275</name>
</gene>
<organism evidence="2 3">
    <name type="scientific">Bacteroides coprosuis DSM 18011</name>
    <dbReference type="NCBI Taxonomy" id="679937"/>
    <lineage>
        <taxon>Bacteria</taxon>
        <taxon>Pseudomonadati</taxon>
        <taxon>Bacteroidota</taxon>
        <taxon>Bacteroidia</taxon>
        <taxon>Bacteroidales</taxon>
        <taxon>Bacteroidaceae</taxon>
        <taxon>Bacteroides</taxon>
    </lineage>
</organism>
<sequence length="180" mass="20737">MKQRNTSIQHHAMYFGTYMGVYWILKFILFPLSFTIPFLTFLFIGLTLGVPFMGYYYLKIYRNKVCGGVITFSQAFVFTALVYLFASMLTAVAHFIYFQFIDQGLVLGHMQEQVNMLLEANIDNPQYDFYDKTFNEAISYLSSLTATDITLDNLSRNTFLGVLLAIPTALIGRRKPKTDY</sequence>
<keyword evidence="1" id="KW-1133">Transmembrane helix</keyword>
<keyword evidence="1" id="KW-0812">Transmembrane</keyword>
<dbReference type="eggNOG" id="ENOG5032ZPJ">
    <property type="taxonomic scope" value="Bacteria"/>
</dbReference>
<dbReference type="OrthoDB" id="997092at2"/>
<dbReference type="HOGENOM" id="CLU_124948_0_0_10"/>
<dbReference type="AlphaFoldDB" id="F3ZUI5"/>